<reference evidence="2" key="1">
    <citation type="submission" date="2018-02" db="EMBL/GenBank/DDBJ databases">
        <title>Rhizophora mucronata_Transcriptome.</title>
        <authorList>
            <person name="Meera S.P."/>
            <person name="Sreeshan A."/>
            <person name="Augustine A."/>
        </authorList>
    </citation>
    <scope>NUCLEOTIDE SEQUENCE</scope>
    <source>
        <tissue evidence="2">Leaf</tissue>
    </source>
</reference>
<dbReference type="AlphaFoldDB" id="A0A2P2NH83"/>
<proteinExistence type="predicted"/>
<evidence type="ECO:0000313" key="2">
    <source>
        <dbReference type="EMBL" id="MBX41824.1"/>
    </source>
</evidence>
<name>A0A2P2NH83_RHIMU</name>
<keyword evidence="1" id="KW-1133">Transmembrane helix</keyword>
<feature type="transmembrane region" description="Helical" evidence="1">
    <location>
        <begin position="7"/>
        <end position="24"/>
    </location>
</feature>
<keyword evidence="1" id="KW-0812">Transmembrane</keyword>
<protein>
    <submittedName>
        <fullName evidence="2">Uncharacterized protein</fullName>
    </submittedName>
</protein>
<sequence>MCYLPKVMVGFQILVQIVFSFYFADFQIVVWVFLVICPLFDQSLITSLCKLVHFLIQ</sequence>
<organism evidence="2">
    <name type="scientific">Rhizophora mucronata</name>
    <name type="common">Asiatic mangrove</name>
    <dbReference type="NCBI Taxonomy" id="61149"/>
    <lineage>
        <taxon>Eukaryota</taxon>
        <taxon>Viridiplantae</taxon>
        <taxon>Streptophyta</taxon>
        <taxon>Embryophyta</taxon>
        <taxon>Tracheophyta</taxon>
        <taxon>Spermatophyta</taxon>
        <taxon>Magnoliopsida</taxon>
        <taxon>eudicotyledons</taxon>
        <taxon>Gunneridae</taxon>
        <taxon>Pentapetalae</taxon>
        <taxon>rosids</taxon>
        <taxon>fabids</taxon>
        <taxon>Malpighiales</taxon>
        <taxon>Rhizophoraceae</taxon>
        <taxon>Rhizophora</taxon>
    </lineage>
</organism>
<dbReference type="EMBL" id="GGEC01061340">
    <property type="protein sequence ID" value="MBX41824.1"/>
    <property type="molecule type" value="Transcribed_RNA"/>
</dbReference>
<accession>A0A2P2NH83</accession>
<keyword evidence="1" id="KW-0472">Membrane</keyword>
<evidence type="ECO:0000256" key="1">
    <source>
        <dbReference type="SAM" id="Phobius"/>
    </source>
</evidence>